<protein>
    <submittedName>
        <fullName evidence="1">Uncharacterized protein</fullName>
    </submittedName>
</protein>
<evidence type="ECO:0000313" key="1">
    <source>
        <dbReference type="EMBL" id="REE01084.1"/>
    </source>
</evidence>
<reference evidence="1 2" key="1">
    <citation type="submission" date="2018-07" db="EMBL/GenBank/DDBJ databases">
        <title>Genomic Encyclopedia of Type Strains, Phase IV (KMG-IV): sequencing the most valuable type-strain genomes for metagenomic binning, comparative biology and taxonomic classification.</title>
        <authorList>
            <person name="Goeker M."/>
        </authorList>
    </citation>
    <scope>NUCLEOTIDE SEQUENCE [LARGE SCALE GENOMIC DNA]</scope>
    <source>
        <strain evidence="1 2">DSM 4134</strain>
    </source>
</reference>
<sequence>MTRYFAKITATYVAKNKLCQELANIAKTKDAKILEGTDELEQYLENLKEHVALANAHHPRCKPEELTIYTPGDSHTCYMVYIPGLFHMSIFKEATP</sequence>
<accession>A0A3D9L6I8</accession>
<comment type="caution">
    <text evidence="1">The sequence shown here is derived from an EMBL/GenBank/DDBJ whole genome shotgun (WGS) entry which is preliminary data.</text>
</comment>
<name>A0A3D9L6I8_MARFU</name>
<dbReference type="RefSeq" id="WP_115867174.1">
    <property type="nucleotide sequence ID" value="NZ_QREG01000004.1"/>
</dbReference>
<organism evidence="1 2">
    <name type="scientific">Marinoscillum furvescens DSM 4134</name>
    <dbReference type="NCBI Taxonomy" id="1122208"/>
    <lineage>
        <taxon>Bacteria</taxon>
        <taxon>Pseudomonadati</taxon>
        <taxon>Bacteroidota</taxon>
        <taxon>Cytophagia</taxon>
        <taxon>Cytophagales</taxon>
        <taxon>Reichenbachiellaceae</taxon>
        <taxon>Marinoscillum</taxon>
    </lineage>
</organism>
<evidence type="ECO:0000313" key="2">
    <source>
        <dbReference type="Proteomes" id="UP000256779"/>
    </source>
</evidence>
<gene>
    <name evidence="1" type="ORF">C7460_104104</name>
</gene>
<keyword evidence="2" id="KW-1185">Reference proteome</keyword>
<proteinExistence type="predicted"/>
<dbReference type="EMBL" id="QREG01000004">
    <property type="protein sequence ID" value="REE01084.1"/>
    <property type="molecule type" value="Genomic_DNA"/>
</dbReference>
<dbReference type="Proteomes" id="UP000256779">
    <property type="component" value="Unassembled WGS sequence"/>
</dbReference>
<dbReference type="AlphaFoldDB" id="A0A3D9L6I8"/>